<sequence>MCGEDSAGWTRTIRTPGRYAVIAGEEILVELHGRNYVKLASPRGMVRYEVDDLDDLLSVKTAATWRNGTVAINAVSGEECGFYTFDRGLAEREGLAGDTYNGWWGAALVSELTNVAERVTSLHPRGRRRTEPGP</sequence>
<dbReference type="AlphaFoldDB" id="A0A852RNX7"/>
<comment type="caution">
    <text evidence="1">The sequence shown here is derived from an EMBL/GenBank/DDBJ whole genome shotgun (WGS) entry which is preliminary data.</text>
</comment>
<dbReference type="Proteomes" id="UP000582231">
    <property type="component" value="Unassembled WGS sequence"/>
</dbReference>
<evidence type="ECO:0000313" key="1">
    <source>
        <dbReference type="EMBL" id="NYD32705.1"/>
    </source>
</evidence>
<dbReference type="RefSeq" id="WP_179728850.1">
    <property type="nucleotide sequence ID" value="NZ_BAABEF010000001.1"/>
</dbReference>
<organism evidence="1 2">
    <name type="scientific">Nocardioides kongjuensis</name>
    <dbReference type="NCBI Taxonomy" id="349522"/>
    <lineage>
        <taxon>Bacteria</taxon>
        <taxon>Bacillati</taxon>
        <taxon>Actinomycetota</taxon>
        <taxon>Actinomycetes</taxon>
        <taxon>Propionibacteriales</taxon>
        <taxon>Nocardioidaceae</taxon>
        <taxon>Nocardioides</taxon>
    </lineage>
</organism>
<keyword evidence="2" id="KW-1185">Reference proteome</keyword>
<reference evidence="1 2" key="1">
    <citation type="submission" date="2020-07" db="EMBL/GenBank/DDBJ databases">
        <title>Sequencing the genomes of 1000 actinobacteria strains.</title>
        <authorList>
            <person name="Klenk H.-P."/>
        </authorList>
    </citation>
    <scope>NUCLEOTIDE SEQUENCE [LARGE SCALE GENOMIC DNA]</scope>
    <source>
        <strain evidence="1 2">DSM 19082</strain>
    </source>
</reference>
<protein>
    <submittedName>
        <fullName evidence="1">Uncharacterized protein</fullName>
    </submittedName>
</protein>
<dbReference type="EMBL" id="JACCBF010000001">
    <property type="protein sequence ID" value="NYD32705.1"/>
    <property type="molecule type" value="Genomic_DNA"/>
</dbReference>
<name>A0A852RNX7_9ACTN</name>
<gene>
    <name evidence="1" type="ORF">BJ958_004251</name>
</gene>
<accession>A0A852RNX7</accession>
<evidence type="ECO:0000313" key="2">
    <source>
        <dbReference type="Proteomes" id="UP000582231"/>
    </source>
</evidence>
<proteinExistence type="predicted"/>